<dbReference type="SUPFAM" id="SSF52317">
    <property type="entry name" value="Class I glutamine amidotransferase-like"/>
    <property type="match status" value="1"/>
</dbReference>
<dbReference type="PANTHER" id="PTHR36175:SF1">
    <property type="entry name" value="CYANOPHYCINASE"/>
    <property type="match status" value="1"/>
</dbReference>
<dbReference type="GO" id="GO:0006508">
    <property type="term" value="P:proteolysis"/>
    <property type="evidence" value="ECO:0007669"/>
    <property type="project" value="UniProtKB-KW"/>
</dbReference>
<evidence type="ECO:0000256" key="7">
    <source>
        <dbReference type="ARBA" id="ARBA00022801"/>
    </source>
</evidence>
<keyword evidence="8" id="KW-0720">Serine protease</keyword>
<evidence type="ECO:0000256" key="6">
    <source>
        <dbReference type="ARBA" id="ARBA00022670"/>
    </source>
</evidence>
<organism evidence="10 11">
    <name type="scientific">Kribbella sindirgiensis</name>
    <dbReference type="NCBI Taxonomy" id="1124744"/>
    <lineage>
        <taxon>Bacteria</taxon>
        <taxon>Bacillati</taxon>
        <taxon>Actinomycetota</taxon>
        <taxon>Actinomycetes</taxon>
        <taxon>Propionibacteriales</taxon>
        <taxon>Kribbellaceae</taxon>
        <taxon>Kribbella</taxon>
    </lineage>
</organism>
<dbReference type="EC" id="3.4.15.6" evidence="4"/>
<dbReference type="PANTHER" id="PTHR36175">
    <property type="entry name" value="CYANOPHYCINASE"/>
    <property type="match status" value="1"/>
</dbReference>
<gene>
    <name evidence="10" type="ORF">E0H50_36280</name>
</gene>
<keyword evidence="11" id="KW-1185">Reference proteome</keyword>
<comment type="catalytic activity">
    <reaction evidence="1">
        <text>[L-4-(L-arginin-2-N-yl)aspartate](n) + H2O = [L-4-(L-arginin-2-N-yl)aspartate](n-1) + L-4-(L-arginin-2-N-yl)aspartate</text>
        <dbReference type="Rhea" id="RHEA:12845"/>
        <dbReference type="Rhea" id="RHEA-COMP:13728"/>
        <dbReference type="Rhea" id="RHEA-COMP:13734"/>
        <dbReference type="ChEBI" id="CHEBI:15377"/>
        <dbReference type="ChEBI" id="CHEBI:137986"/>
        <dbReference type="ChEBI" id="CHEBI:137991"/>
        <dbReference type="EC" id="3.4.15.6"/>
    </reaction>
</comment>
<dbReference type="Gene3D" id="3.40.50.880">
    <property type="match status" value="1"/>
</dbReference>
<keyword evidence="6" id="KW-0645">Protease</keyword>
<evidence type="ECO:0000256" key="2">
    <source>
        <dbReference type="ARBA" id="ARBA00002039"/>
    </source>
</evidence>
<evidence type="ECO:0000256" key="3">
    <source>
        <dbReference type="ARBA" id="ARBA00006534"/>
    </source>
</evidence>
<evidence type="ECO:0000256" key="5">
    <source>
        <dbReference type="ARBA" id="ARBA00015719"/>
    </source>
</evidence>
<name>A0A4R0I0X5_9ACTN</name>
<dbReference type="InterPro" id="IPR005320">
    <property type="entry name" value="Peptidase_S51"/>
</dbReference>
<comment type="caution">
    <text evidence="10">The sequence shown here is derived from an EMBL/GenBank/DDBJ whole genome shotgun (WGS) entry which is preliminary data.</text>
</comment>
<dbReference type="GO" id="GO:0008236">
    <property type="term" value="F:serine-type peptidase activity"/>
    <property type="evidence" value="ECO:0007669"/>
    <property type="project" value="UniProtKB-KW"/>
</dbReference>
<evidence type="ECO:0000313" key="10">
    <source>
        <dbReference type="EMBL" id="TCC21297.1"/>
    </source>
</evidence>
<protein>
    <recommendedName>
        <fullName evidence="5">Cyanophycinase</fullName>
        <ecNumber evidence="4">3.4.15.6</ecNumber>
    </recommendedName>
</protein>
<dbReference type="NCBIfam" id="TIGR02069">
    <property type="entry name" value="cyanophycinase"/>
    <property type="match status" value="1"/>
</dbReference>
<dbReference type="InterPro" id="IPR029062">
    <property type="entry name" value="Class_I_gatase-like"/>
</dbReference>
<feature type="compositionally biased region" description="Low complexity" evidence="9">
    <location>
        <begin position="317"/>
        <end position="328"/>
    </location>
</feature>
<dbReference type="AlphaFoldDB" id="A0A4R0I0X5"/>
<evidence type="ECO:0000313" key="11">
    <source>
        <dbReference type="Proteomes" id="UP000292695"/>
    </source>
</evidence>
<dbReference type="InterPro" id="IPR011811">
    <property type="entry name" value="Peptidase_S51_cyanophycinase"/>
</dbReference>
<dbReference type="Proteomes" id="UP000292695">
    <property type="component" value="Unassembled WGS sequence"/>
</dbReference>
<evidence type="ECO:0000256" key="4">
    <source>
        <dbReference type="ARBA" id="ARBA00013115"/>
    </source>
</evidence>
<accession>A0A4R0I0X5</accession>
<keyword evidence="10" id="KW-0121">Carboxypeptidase</keyword>
<dbReference type="GO" id="GO:0008241">
    <property type="term" value="F:peptidyl-dipeptidase activity"/>
    <property type="evidence" value="ECO:0007669"/>
    <property type="project" value="UniProtKB-EC"/>
</dbReference>
<dbReference type="EMBL" id="SJKA01000020">
    <property type="protein sequence ID" value="TCC21297.1"/>
    <property type="molecule type" value="Genomic_DNA"/>
</dbReference>
<keyword evidence="7 10" id="KW-0378">Hydrolase</keyword>
<proteinExistence type="inferred from homology"/>
<evidence type="ECO:0000256" key="8">
    <source>
        <dbReference type="ARBA" id="ARBA00022825"/>
    </source>
</evidence>
<dbReference type="CDD" id="cd03145">
    <property type="entry name" value="GAT1_cyanophycinase"/>
    <property type="match status" value="1"/>
</dbReference>
<dbReference type="RefSeq" id="WP_131295543.1">
    <property type="nucleotide sequence ID" value="NZ_SJKA01000020.1"/>
</dbReference>
<reference evidence="10 11" key="1">
    <citation type="submission" date="2019-02" db="EMBL/GenBank/DDBJ databases">
        <title>Kribbella capetownensis sp. nov. and Kribbella speibonae sp. nov., isolated from soil.</title>
        <authorList>
            <person name="Curtis S.M."/>
            <person name="Norton I."/>
            <person name="Everest G.J."/>
            <person name="Meyers P.R."/>
        </authorList>
    </citation>
    <scope>NUCLEOTIDE SEQUENCE [LARGE SCALE GENOMIC DNA]</scope>
    <source>
        <strain evidence="10 11">DSM 27082</strain>
    </source>
</reference>
<evidence type="ECO:0000256" key="1">
    <source>
        <dbReference type="ARBA" id="ARBA00001092"/>
    </source>
</evidence>
<feature type="region of interest" description="Disordered" evidence="9">
    <location>
        <begin position="302"/>
        <end position="363"/>
    </location>
</feature>
<comment type="similarity">
    <text evidence="3">Belongs to the peptidase S51 family.</text>
</comment>
<dbReference type="Pfam" id="PF03575">
    <property type="entry name" value="Peptidase_S51"/>
    <property type="match status" value="1"/>
</dbReference>
<comment type="function">
    <text evidence="2">Exopeptidase that catalyzes the hydrolytic cleavage of multi-L-arginyl-poly-L-aspartic acid (cyanophycin; a water-insoluble reserve polymer) into aspartate-arginine dipeptides.</text>
</comment>
<evidence type="ECO:0000256" key="9">
    <source>
        <dbReference type="SAM" id="MobiDB-lite"/>
    </source>
</evidence>
<dbReference type="GO" id="GO:0004180">
    <property type="term" value="F:carboxypeptidase activity"/>
    <property type="evidence" value="ECO:0007669"/>
    <property type="project" value="UniProtKB-KW"/>
</dbReference>
<sequence length="363" mass="37284">MSDVQGGPGALFAIGGAEDKLKKRTVLQEFVDAAGGSKARIVVVPTASALGPDVVDVYRALFAALGAESVVGVRPENREDADDPAFISPLNDATGVFMTGGNQLKLAGVVTGTAFGRAVTAAHARGAAVGGTSAGASILAEHMIAFGRSGATPRQRMSQLSGGLGLVQGAIVDQHFAQRNRYGRLLSLVAQSPGLLGIGVDEDTAAVVRGTHLEVVGRGAVTIFDGTRITSNAHNAKRSEPILASGVVLHVLPATATFDLQDRVLLSYGPQPPAEEIAEMAAAEADLRKLAKEIAAEGVSPRYYEERKRRAGRRTAKSATAARSAIGAGESRPGATEPLSRSTQAAGADPVSPDPTRADNGNP</sequence>
<dbReference type="OrthoDB" id="9799980at2"/>